<dbReference type="InterPro" id="IPR011990">
    <property type="entry name" value="TPR-like_helical_dom_sf"/>
</dbReference>
<sequence length="438" mass="47306">MSADTAPIGTLIRGARKAKGWSQPRLGRELGLAEGKGAAGPGRDQVSRWELGGRVPTYWLPYLIEKLELRLPDSGGSSPTGPEDPESGDTVDSVIELSRRDVVDRREFMAASSAYALAALGMPDPDSLLRRVRQKTGGKVQVGRGEVAAVRQMTKSLGDAAAELGGGHARHLAVRYLHDDVSTWLDGTWTEAVGRQLFAATAQLVHLAGWMAQDEGNQGAAQEYYAHSFRLASEAGDAELAATALRGLAVQAIDLGFRATAVRIAEDCVNQARNLDDPRAVAYYQATLANAAALDGDRTTATRSLVSSQTSIERATGTPGDSWASHYSIGRWAHEAGMILAQLGDYTSAQDHLHHALEIHGLDRRRTRAIVLADLGTVRLRQDDVDGALTAWTDFLDCADGIRSIKVQDAVHDMRARLYRLRDVPGVEELDERASVLE</sequence>
<organism evidence="2 3">
    <name type="scientific">Kitasatospora cineracea</name>
    <dbReference type="NCBI Taxonomy" id="88074"/>
    <lineage>
        <taxon>Bacteria</taxon>
        <taxon>Bacillati</taxon>
        <taxon>Actinomycetota</taxon>
        <taxon>Actinomycetes</taxon>
        <taxon>Kitasatosporales</taxon>
        <taxon>Streptomycetaceae</taxon>
        <taxon>Kitasatospora</taxon>
    </lineage>
</organism>
<gene>
    <name evidence="2" type="ORF">EDD39_1126</name>
</gene>
<protein>
    <submittedName>
        <fullName evidence="2">Uncharacterized protein</fullName>
    </submittedName>
</protein>
<dbReference type="Gene3D" id="1.25.40.10">
    <property type="entry name" value="Tetratricopeptide repeat domain"/>
    <property type="match status" value="2"/>
</dbReference>
<dbReference type="AlphaFoldDB" id="A0A8G1UFH4"/>
<name>A0A8G1UFH4_9ACTN</name>
<dbReference type="EMBL" id="RJVJ01000001">
    <property type="protein sequence ID" value="ROR42991.1"/>
    <property type="molecule type" value="Genomic_DNA"/>
</dbReference>
<dbReference type="InterPro" id="IPR010982">
    <property type="entry name" value="Lambda_DNA-bd_dom_sf"/>
</dbReference>
<feature type="region of interest" description="Disordered" evidence="1">
    <location>
        <begin position="73"/>
        <end position="93"/>
    </location>
</feature>
<dbReference type="Gene3D" id="1.10.260.40">
    <property type="entry name" value="lambda repressor-like DNA-binding domains"/>
    <property type="match status" value="1"/>
</dbReference>
<evidence type="ECO:0000313" key="2">
    <source>
        <dbReference type="EMBL" id="ROR42991.1"/>
    </source>
</evidence>
<reference evidence="2 3" key="1">
    <citation type="submission" date="2018-11" db="EMBL/GenBank/DDBJ databases">
        <title>Sequencing the genomes of 1000 actinobacteria strains.</title>
        <authorList>
            <person name="Klenk H.-P."/>
        </authorList>
    </citation>
    <scope>NUCLEOTIDE SEQUENCE [LARGE SCALE GENOMIC DNA]</scope>
    <source>
        <strain evidence="2 3">DSM 44780</strain>
    </source>
</reference>
<dbReference type="GO" id="GO:0003677">
    <property type="term" value="F:DNA binding"/>
    <property type="evidence" value="ECO:0007669"/>
    <property type="project" value="InterPro"/>
</dbReference>
<dbReference type="SUPFAM" id="SSF48452">
    <property type="entry name" value="TPR-like"/>
    <property type="match status" value="1"/>
</dbReference>
<comment type="caution">
    <text evidence="2">The sequence shown here is derived from an EMBL/GenBank/DDBJ whole genome shotgun (WGS) entry which is preliminary data.</text>
</comment>
<accession>A0A8G1UFH4</accession>
<dbReference type="Proteomes" id="UP000267408">
    <property type="component" value="Unassembled WGS sequence"/>
</dbReference>
<evidence type="ECO:0000256" key="1">
    <source>
        <dbReference type="SAM" id="MobiDB-lite"/>
    </source>
</evidence>
<dbReference type="InterPro" id="IPR001387">
    <property type="entry name" value="Cro/C1-type_HTH"/>
</dbReference>
<proteinExistence type="predicted"/>
<evidence type="ECO:0000313" key="3">
    <source>
        <dbReference type="Proteomes" id="UP000267408"/>
    </source>
</evidence>
<dbReference type="CDD" id="cd00093">
    <property type="entry name" value="HTH_XRE"/>
    <property type="match status" value="1"/>
</dbReference>